<feature type="chain" id="PRO_5042810432" evidence="1">
    <location>
        <begin position="17"/>
        <end position="82"/>
    </location>
</feature>
<proteinExistence type="predicted"/>
<accession>A0AAN8IG70</accession>
<evidence type="ECO:0000313" key="2">
    <source>
        <dbReference type="EMBL" id="KAK5972301.1"/>
    </source>
</evidence>
<organism evidence="2 3">
    <name type="scientific">Trichostrongylus colubriformis</name>
    <name type="common">Black scour worm</name>
    <dbReference type="NCBI Taxonomy" id="6319"/>
    <lineage>
        <taxon>Eukaryota</taxon>
        <taxon>Metazoa</taxon>
        <taxon>Ecdysozoa</taxon>
        <taxon>Nematoda</taxon>
        <taxon>Chromadorea</taxon>
        <taxon>Rhabditida</taxon>
        <taxon>Rhabditina</taxon>
        <taxon>Rhabditomorpha</taxon>
        <taxon>Strongyloidea</taxon>
        <taxon>Trichostrongylidae</taxon>
        <taxon>Trichostrongylus</taxon>
    </lineage>
</organism>
<sequence>MFLYMLCAILLVNALAAEVQPAPADIECKDTAHTKGLCQAIYTTGMLDIPLCCDDNHRYLPKILKAIDLQSISQDHAHAHSV</sequence>
<name>A0AAN8IG70_TRICO</name>
<keyword evidence="3" id="KW-1185">Reference proteome</keyword>
<evidence type="ECO:0000256" key="1">
    <source>
        <dbReference type="SAM" id="SignalP"/>
    </source>
</evidence>
<evidence type="ECO:0000313" key="3">
    <source>
        <dbReference type="Proteomes" id="UP001331761"/>
    </source>
</evidence>
<gene>
    <name evidence="2" type="ORF">GCK32_001632</name>
</gene>
<dbReference type="Proteomes" id="UP001331761">
    <property type="component" value="Unassembled WGS sequence"/>
</dbReference>
<feature type="signal peptide" evidence="1">
    <location>
        <begin position="1"/>
        <end position="16"/>
    </location>
</feature>
<dbReference type="AlphaFoldDB" id="A0AAN8IG70"/>
<keyword evidence="1" id="KW-0732">Signal</keyword>
<comment type="caution">
    <text evidence="2">The sequence shown here is derived from an EMBL/GenBank/DDBJ whole genome shotgun (WGS) entry which is preliminary data.</text>
</comment>
<protein>
    <submittedName>
        <fullName evidence="2">Uncharacterized protein</fullName>
    </submittedName>
</protein>
<dbReference type="EMBL" id="WIXE01016787">
    <property type="protein sequence ID" value="KAK5972301.1"/>
    <property type="molecule type" value="Genomic_DNA"/>
</dbReference>
<reference evidence="2 3" key="1">
    <citation type="submission" date="2019-10" db="EMBL/GenBank/DDBJ databases">
        <title>Assembly and Annotation for the nematode Trichostrongylus colubriformis.</title>
        <authorList>
            <person name="Martin J."/>
        </authorList>
    </citation>
    <scope>NUCLEOTIDE SEQUENCE [LARGE SCALE GENOMIC DNA]</scope>
    <source>
        <strain evidence="2">G859</strain>
        <tissue evidence="2">Whole worm</tissue>
    </source>
</reference>